<evidence type="ECO:0000313" key="2">
    <source>
        <dbReference type="EMBL" id="CAD5223348.1"/>
    </source>
</evidence>
<reference evidence="2" key="1">
    <citation type="submission" date="2020-09" db="EMBL/GenBank/DDBJ databases">
        <authorList>
            <person name="Kikuchi T."/>
        </authorList>
    </citation>
    <scope>NUCLEOTIDE SEQUENCE</scope>
    <source>
        <strain evidence="2">SH1</strain>
    </source>
</reference>
<organism evidence="2 3">
    <name type="scientific">Bursaphelenchus okinawaensis</name>
    <dbReference type="NCBI Taxonomy" id="465554"/>
    <lineage>
        <taxon>Eukaryota</taxon>
        <taxon>Metazoa</taxon>
        <taxon>Ecdysozoa</taxon>
        <taxon>Nematoda</taxon>
        <taxon>Chromadorea</taxon>
        <taxon>Rhabditida</taxon>
        <taxon>Tylenchina</taxon>
        <taxon>Tylenchomorpha</taxon>
        <taxon>Aphelenchoidea</taxon>
        <taxon>Aphelenchoididae</taxon>
        <taxon>Bursaphelenchus</taxon>
    </lineage>
</organism>
<keyword evidence="1" id="KW-0812">Transmembrane</keyword>
<keyword evidence="1" id="KW-0472">Membrane</keyword>
<dbReference type="SUPFAM" id="SSF57501">
    <property type="entry name" value="Cystine-knot cytokines"/>
    <property type="match status" value="1"/>
</dbReference>
<proteinExistence type="predicted"/>
<keyword evidence="3" id="KW-1185">Reference proteome</keyword>
<dbReference type="OrthoDB" id="5783840at2759"/>
<dbReference type="AlphaFoldDB" id="A0A811L517"/>
<comment type="caution">
    <text evidence="2">The sequence shown here is derived from an EMBL/GenBank/DDBJ whole genome shotgun (WGS) entry which is preliminary data.</text>
</comment>
<name>A0A811L517_9BILA</name>
<evidence type="ECO:0008006" key="4">
    <source>
        <dbReference type="Google" id="ProtNLM"/>
    </source>
</evidence>
<feature type="transmembrane region" description="Helical" evidence="1">
    <location>
        <begin position="34"/>
        <end position="53"/>
    </location>
</feature>
<gene>
    <name evidence="2" type="ORF">BOKJ2_LOCUS10118</name>
</gene>
<dbReference type="Proteomes" id="UP000783686">
    <property type="component" value="Unassembled WGS sequence"/>
</dbReference>
<dbReference type="Proteomes" id="UP000614601">
    <property type="component" value="Unassembled WGS sequence"/>
</dbReference>
<sequence>MGKSAAVRMINRPLISNTFHPILIRFRLSRGKRAATIMNNLIVSIVILVFVKFSSSEQDCQFSMRRIPEYSSVIRTDNAGRSCRGNIDLPYCKGACLTSDEGVHVFPYRQANSSVCALIGTDEKNVTLHDCDKDADESVRYVTISASTSCGCQKLTDGGHN</sequence>
<dbReference type="InterPro" id="IPR029034">
    <property type="entry name" value="Cystine-knot_cytokine"/>
</dbReference>
<keyword evidence="1" id="KW-1133">Transmembrane helix</keyword>
<evidence type="ECO:0000313" key="3">
    <source>
        <dbReference type="Proteomes" id="UP000614601"/>
    </source>
</evidence>
<dbReference type="EMBL" id="CAJFCW020000005">
    <property type="protein sequence ID" value="CAG9117596.1"/>
    <property type="molecule type" value="Genomic_DNA"/>
</dbReference>
<accession>A0A811L517</accession>
<protein>
    <recommendedName>
        <fullName evidence="4">Cys_knot domain-containing protein</fullName>
    </recommendedName>
</protein>
<dbReference type="EMBL" id="CAJFDH010000005">
    <property type="protein sequence ID" value="CAD5223348.1"/>
    <property type="molecule type" value="Genomic_DNA"/>
</dbReference>
<evidence type="ECO:0000256" key="1">
    <source>
        <dbReference type="SAM" id="Phobius"/>
    </source>
</evidence>
<dbReference type="Gene3D" id="2.10.90.10">
    <property type="entry name" value="Cystine-knot cytokines"/>
    <property type="match status" value="1"/>
</dbReference>